<dbReference type="OrthoDB" id="5061070at2759"/>
<keyword evidence="2" id="KW-0378">Hydrolase</keyword>
<dbReference type="GO" id="GO:0016787">
    <property type="term" value="F:hydrolase activity"/>
    <property type="evidence" value="ECO:0007669"/>
    <property type="project" value="UniProtKB-KW"/>
</dbReference>
<dbReference type="GO" id="GO:0005525">
    <property type="term" value="F:GTP binding"/>
    <property type="evidence" value="ECO:0007669"/>
    <property type="project" value="InterPro"/>
</dbReference>
<reference evidence="2 3" key="1">
    <citation type="journal article" date="2015" name="Sci. Rep.">
        <title>Genome of the facultative scuticociliatosis pathogen Pseudocohnilembus persalinus provides insight into its virulence through horizontal gene transfer.</title>
        <authorList>
            <person name="Xiong J."/>
            <person name="Wang G."/>
            <person name="Cheng J."/>
            <person name="Tian M."/>
            <person name="Pan X."/>
            <person name="Warren A."/>
            <person name="Jiang C."/>
            <person name="Yuan D."/>
            <person name="Miao W."/>
        </authorList>
    </citation>
    <scope>NUCLEOTIDE SEQUENCE [LARGE SCALE GENOMIC DNA]</scope>
    <source>
        <strain evidence="2">36N120E</strain>
    </source>
</reference>
<dbReference type="InParanoid" id="A0A0V0Q9S8"/>
<organism evidence="2 3">
    <name type="scientific">Pseudocohnilembus persalinus</name>
    <name type="common">Ciliate</name>
    <dbReference type="NCBI Taxonomy" id="266149"/>
    <lineage>
        <taxon>Eukaryota</taxon>
        <taxon>Sar</taxon>
        <taxon>Alveolata</taxon>
        <taxon>Ciliophora</taxon>
        <taxon>Intramacronucleata</taxon>
        <taxon>Oligohymenophorea</taxon>
        <taxon>Scuticociliatia</taxon>
        <taxon>Philasterida</taxon>
        <taxon>Pseudocohnilembidae</taxon>
        <taxon>Pseudocohnilembus</taxon>
    </lineage>
</organism>
<evidence type="ECO:0000313" key="3">
    <source>
        <dbReference type="Proteomes" id="UP000054937"/>
    </source>
</evidence>
<evidence type="ECO:0000259" key="1">
    <source>
        <dbReference type="PROSITE" id="PS51718"/>
    </source>
</evidence>
<dbReference type="AlphaFoldDB" id="A0A0V0Q9S8"/>
<dbReference type="SUPFAM" id="SSF52540">
    <property type="entry name" value="P-loop containing nucleoside triphosphate hydrolases"/>
    <property type="match status" value="1"/>
</dbReference>
<evidence type="ECO:0000313" key="2">
    <source>
        <dbReference type="EMBL" id="KRW98928.1"/>
    </source>
</evidence>
<accession>A0A0V0Q9S8</accession>
<proteinExistence type="predicted"/>
<dbReference type="Pfam" id="PF00350">
    <property type="entry name" value="Dynamin_N"/>
    <property type="match status" value="1"/>
</dbReference>
<dbReference type="InterPro" id="IPR030381">
    <property type="entry name" value="G_DYNAMIN_dom"/>
</dbReference>
<dbReference type="Proteomes" id="UP000054937">
    <property type="component" value="Unassembled WGS sequence"/>
</dbReference>
<comment type="caution">
    <text evidence="2">The sequence shown here is derived from an EMBL/GenBank/DDBJ whole genome shotgun (WGS) entry which is preliminary data.</text>
</comment>
<dbReference type="InterPro" id="IPR045063">
    <property type="entry name" value="Dynamin_N"/>
</dbReference>
<dbReference type="EMBL" id="LDAU01000225">
    <property type="protein sequence ID" value="KRW98928.1"/>
    <property type="molecule type" value="Genomic_DNA"/>
</dbReference>
<feature type="domain" description="Dynamin-type G" evidence="1">
    <location>
        <begin position="10"/>
        <end position="278"/>
    </location>
</feature>
<dbReference type="Gene3D" id="3.40.50.300">
    <property type="entry name" value="P-loop containing nucleotide triphosphate hydrolases"/>
    <property type="match status" value="1"/>
</dbReference>
<sequence>MNAKQIIRVDIPHLKLVFMGEQSVGKSTALTHLMGKENIVPIKSGLGTKLATKVVFKQSGSQEVTIYLEGQQEQKKEVFQKNQYREISQKIIELNDSQNGEISDQAVIVIEYGGQDYNLEFYDLPGLRNDPKYKQATEKISQKYLQDKNTVVLFCNATDSNSSNAHPFFQSLVKERPQDVLVVLTKIDKGDTNTQNALQFLQMQDEEENPIAGYIIIAPRKNEVNDYADQSKEVFEEKEKEIQEKEYSRTEEQRIQDLKEAEAAEIDLLKKKEGLKEYSHYLGKYQGLKQIYQIQFRKIEESKILQNCQLLIQQQLTEQRKKLQETQEAYYIMQMTEDEYMEQQKDRNRLYLEGEFQGSYFNLILGSEFQSKLSEYFDNFLEFLYTIENESILILSMLRCKVSQFQYYDKNQIINWLLQKRKKQFLNFFEALLQKIKRRYEHHFKQQLEDYKFDYYKENDIILQKYVESIFGKIENSFNFIIDNLFELDYIQQIVSTEQHFIKQENQNCQEIYKPSEKDILLKKCQNNNTVQPKTFGLFSNSSNLYSSQQQSQNPFNQSLNMAIKNLEVQQNLGDYFDLCLCQVQMENKFKVTFNQTKLCKLHYQNGLLRKNSKIADSLFLDTYSFNGEKKKQIQDTIFDGLNIFQWRDNLQIVINNEFGKNRDFDPQNFVQPTAIEEKEIDEIMIKSYLFLKQELQHVKQNISKIIHKNTKNFTKDLIKFVYSHDSEIWKQICDMKKLKKQEGEQHLIKLREKQQEFIEAGERALFILEEQEQFFQKIKSFQ</sequence>
<dbReference type="PROSITE" id="PS51718">
    <property type="entry name" value="G_DYNAMIN_2"/>
    <property type="match status" value="1"/>
</dbReference>
<protein>
    <submittedName>
        <fullName evidence="2">p-loop containing nucleoside triphosphate hydrolase</fullName>
    </submittedName>
</protein>
<gene>
    <name evidence="2" type="ORF">PPERSA_09453</name>
</gene>
<keyword evidence="3" id="KW-1185">Reference proteome</keyword>
<dbReference type="InterPro" id="IPR027417">
    <property type="entry name" value="P-loop_NTPase"/>
</dbReference>
<name>A0A0V0Q9S8_PSEPJ</name>